<keyword evidence="1" id="KW-1133">Transmembrane helix</keyword>
<keyword evidence="1" id="KW-0812">Transmembrane</keyword>
<gene>
    <name evidence="2" type="ORF">I7I52_04458</name>
</gene>
<accession>A0A8H8CXD1</accession>
<dbReference type="VEuPathDB" id="FungiDB:I7I52_04458"/>
<name>A0A8H8CXD1_AJECA</name>
<evidence type="ECO:0000313" key="2">
    <source>
        <dbReference type="EMBL" id="KAG5293222.1"/>
    </source>
</evidence>
<evidence type="ECO:0000256" key="1">
    <source>
        <dbReference type="SAM" id="Phobius"/>
    </source>
</evidence>
<dbReference type="Proteomes" id="UP000670092">
    <property type="component" value="Unassembled WGS sequence"/>
</dbReference>
<proteinExistence type="predicted"/>
<comment type="caution">
    <text evidence="2">The sequence shown here is derived from an EMBL/GenBank/DDBJ whole genome shotgun (WGS) entry which is preliminary data.</text>
</comment>
<dbReference type="AlphaFoldDB" id="A0A8H8CXD1"/>
<reference evidence="2 3" key="1">
    <citation type="submission" date="2021-01" db="EMBL/GenBank/DDBJ databases">
        <title>Chromosome-level genome assembly of a human fungal pathogen reveals clustering of transcriptionally co-regulated genes.</title>
        <authorList>
            <person name="Voorhies M."/>
            <person name="Cohen S."/>
            <person name="Shea T.P."/>
            <person name="Petrus S."/>
            <person name="Munoz J.F."/>
            <person name="Poplawski S."/>
            <person name="Goldman W.E."/>
            <person name="Michael T."/>
            <person name="Cuomo C.A."/>
            <person name="Sil A."/>
            <person name="Beyhan S."/>
        </authorList>
    </citation>
    <scope>NUCLEOTIDE SEQUENCE [LARGE SCALE GENOMIC DNA]</scope>
    <source>
        <strain evidence="2 3">G184AR</strain>
    </source>
</reference>
<protein>
    <submittedName>
        <fullName evidence="2">Uncharacterized protein</fullName>
    </submittedName>
</protein>
<sequence>MGEFIYIYIYTSSIDRAGVDRGYVDRSIDTGLQIWLSCVAYYMLCLMYIQTPINLSQKGTMILTQVGRRVEQWRFTTGRRRPDWNGDGLEY</sequence>
<keyword evidence="1" id="KW-0472">Membrane</keyword>
<evidence type="ECO:0000313" key="3">
    <source>
        <dbReference type="Proteomes" id="UP000670092"/>
    </source>
</evidence>
<dbReference type="EMBL" id="JAEVHI010000004">
    <property type="protein sequence ID" value="KAG5293222.1"/>
    <property type="molecule type" value="Genomic_DNA"/>
</dbReference>
<feature type="transmembrane region" description="Helical" evidence="1">
    <location>
        <begin position="32"/>
        <end position="49"/>
    </location>
</feature>
<organism evidence="2 3">
    <name type="scientific">Ajellomyces capsulatus</name>
    <name type="common">Darling's disease fungus</name>
    <name type="synonym">Histoplasma capsulatum</name>
    <dbReference type="NCBI Taxonomy" id="5037"/>
    <lineage>
        <taxon>Eukaryota</taxon>
        <taxon>Fungi</taxon>
        <taxon>Dikarya</taxon>
        <taxon>Ascomycota</taxon>
        <taxon>Pezizomycotina</taxon>
        <taxon>Eurotiomycetes</taxon>
        <taxon>Eurotiomycetidae</taxon>
        <taxon>Onygenales</taxon>
        <taxon>Ajellomycetaceae</taxon>
        <taxon>Histoplasma</taxon>
    </lineage>
</organism>